<dbReference type="EMBL" id="JBHMAF010000007">
    <property type="protein sequence ID" value="MFB9757201.1"/>
    <property type="molecule type" value="Genomic_DNA"/>
</dbReference>
<dbReference type="RefSeq" id="WP_379947515.1">
    <property type="nucleotide sequence ID" value="NZ_JBHMAF010000007.1"/>
</dbReference>
<sequence length="76" mass="8836">MSEVNGDFLTAKQFADIKGKHGSWGARLAKQAHEAGYQHLKKMGNYWIATYEEWEQALEYVGIQLRNRESYRKEDG</sequence>
<proteinExistence type="predicted"/>
<reference evidence="1 2" key="1">
    <citation type="submission" date="2024-09" db="EMBL/GenBank/DDBJ databases">
        <authorList>
            <person name="Sun Q."/>
            <person name="Mori K."/>
        </authorList>
    </citation>
    <scope>NUCLEOTIDE SEQUENCE [LARGE SCALE GENOMIC DNA]</scope>
    <source>
        <strain evidence="1 2">JCM 11201</strain>
    </source>
</reference>
<accession>A0ABV5W9C7</accession>
<evidence type="ECO:0000313" key="2">
    <source>
        <dbReference type="Proteomes" id="UP001589609"/>
    </source>
</evidence>
<organism evidence="1 2">
    <name type="scientific">Ectobacillus funiculus</name>
    <dbReference type="NCBI Taxonomy" id="137993"/>
    <lineage>
        <taxon>Bacteria</taxon>
        <taxon>Bacillati</taxon>
        <taxon>Bacillota</taxon>
        <taxon>Bacilli</taxon>
        <taxon>Bacillales</taxon>
        <taxon>Bacillaceae</taxon>
        <taxon>Ectobacillus</taxon>
    </lineage>
</organism>
<comment type="caution">
    <text evidence="1">The sequence shown here is derived from an EMBL/GenBank/DDBJ whole genome shotgun (WGS) entry which is preliminary data.</text>
</comment>
<name>A0ABV5W9C7_9BACI</name>
<gene>
    <name evidence="1" type="ORF">ACFFMS_01355</name>
</gene>
<dbReference type="Proteomes" id="UP001589609">
    <property type="component" value="Unassembled WGS sequence"/>
</dbReference>
<keyword evidence="2" id="KW-1185">Reference proteome</keyword>
<protein>
    <submittedName>
        <fullName evidence="1">Uncharacterized protein</fullName>
    </submittedName>
</protein>
<evidence type="ECO:0000313" key="1">
    <source>
        <dbReference type="EMBL" id="MFB9757201.1"/>
    </source>
</evidence>